<dbReference type="EMBL" id="JACAZF010000016">
    <property type="protein sequence ID" value="KAF7289753.1"/>
    <property type="molecule type" value="Genomic_DNA"/>
</dbReference>
<proteinExistence type="predicted"/>
<feature type="transmembrane region" description="Helical" evidence="1">
    <location>
        <begin position="158"/>
        <end position="181"/>
    </location>
</feature>
<feature type="transmembrane region" description="Helical" evidence="1">
    <location>
        <begin position="202"/>
        <end position="222"/>
    </location>
</feature>
<keyword evidence="1" id="KW-1133">Transmembrane helix</keyword>
<dbReference type="OrthoDB" id="3261349at2759"/>
<keyword evidence="1" id="KW-0472">Membrane</keyword>
<feature type="transmembrane region" description="Helical" evidence="1">
    <location>
        <begin position="50"/>
        <end position="73"/>
    </location>
</feature>
<accession>A0A8H6RZE5</accession>
<feature type="domain" description="DUF6533" evidence="2">
    <location>
        <begin position="21"/>
        <end position="66"/>
    </location>
</feature>
<keyword evidence="1" id="KW-0812">Transmembrane</keyword>
<organism evidence="3 4">
    <name type="scientific">Mycena indigotica</name>
    <dbReference type="NCBI Taxonomy" id="2126181"/>
    <lineage>
        <taxon>Eukaryota</taxon>
        <taxon>Fungi</taxon>
        <taxon>Dikarya</taxon>
        <taxon>Basidiomycota</taxon>
        <taxon>Agaricomycotina</taxon>
        <taxon>Agaricomycetes</taxon>
        <taxon>Agaricomycetidae</taxon>
        <taxon>Agaricales</taxon>
        <taxon>Marasmiineae</taxon>
        <taxon>Mycenaceae</taxon>
        <taxon>Mycena</taxon>
    </lineage>
</organism>
<gene>
    <name evidence="3" type="ORF">MIND_01348900</name>
</gene>
<name>A0A8H6RZE5_9AGAR</name>
<feature type="transmembrane region" description="Helical" evidence="1">
    <location>
        <begin position="228"/>
        <end position="247"/>
    </location>
</feature>
<dbReference type="RefSeq" id="XP_037213482.1">
    <property type="nucleotide sequence ID" value="XM_037369926.1"/>
</dbReference>
<dbReference type="GeneID" id="59352442"/>
<dbReference type="InterPro" id="IPR045340">
    <property type="entry name" value="DUF6533"/>
</dbReference>
<keyword evidence="4" id="KW-1185">Reference proteome</keyword>
<feature type="transmembrane region" description="Helical" evidence="1">
    <location>
        <begin position="109"/>
        <end position="128"/>
    </location>
</feature>
<dbReference type="AlphaFoldDB" id="A0A8H6RZE5"/>
<reference evidence="3" key="1">
    <citation type="submission" date="2020-05" db="EMBL/GenBank/DDBJ databases">
        <title>Mycena genomes resolve the evolution of fungal bioluminescence.</title>
        <authorList>
            <person name="Tsai I.J."/>
        </authorList>
    </citation>
    <scope>NUCLEOTIDE SEQUENCE</scope>
    <source>
        <strain evidence="3">171206Taipei</strain>
    </source>
</reference>
<evidence type="ECO:0000256" key="1">
    <source>
        <dbReference type="SAM" id="Phobius"/>
    </source>
</evidence>
<protein>
    <recommendedName>
        <fullName evidence="2">DUF6533 domain-containing protein</fullName>
    </recommendedName>
</protein>
<feature type="transmembrane region" description="Helical" evidence="1">
    <location>
        <begin position="20"/>
        <end position="38"/>
    </location>
</feature>
<evidence type="ECO:0000313" key="3">
    <source>
        <dbReference type="EMBL" id="KAF7289753.1"/>
    </source>
</evidence>
<evidence type="ECO:0000259" key="2">
    <source>
        <dbReference type="Pfam" id="PF20151"/>
    </source>
</evidence>
<dbReference type="Proteomes" id="UP000636479">
    <property type="component" value="Unassembled WGS sequence"/>
</dbReference>
<dbReference type="Pfam" id="PF20151">
    <property type="entry name" value="DUF6533"/>
    <property type="match status" value="1"/>
</dbReference>
<sequence length="313" mass="35310">MSVSEFVDPITTQKQLNSAYYFHLVSFSLLFYDYFLTLDWEIERYWGTQLTWPSFFYFVNRYGTLFGNIPVVIEYFWSTPPTPRKLMVLVGAMLILRTYALYERNKRVLALMLAFTTGSVAVGIWSVATGKSDKGNVNLELYFGCNYPISRDAALSTLIPWAAVAVFDTMIFFLTLGRVLYRRSITPRSSMDLLSILLRDGAIYFGVMVMSNLANILTFVLGTPYTRGIATTFTNILASILISRLMLNLRDPALAHMSGRARGQTGSTTLTMGPTTRLMDAPDVMLDTEYELSTQAPNYDKPDPYIMSSARAV</sequence>
<comment type="caution">
    <text evidence="3">The sequence shown here is derived from an EMBL/GenBank/DDBJ whole genome shotgun (WGS) entry which is preliminary data.</text>
</comment>
<evidence type="ECO:0000313" key="4">
    <source>
        <dbReference type="Proteomes" id="UP000636479"/>
    </source>
</evidence>